<keyword evidence="5" id="KW-1185">Reference proteome</keyword>
<dbReference type="SUPFAM" id="SSF51905">
    <property type="entry name" value="FAD/NAD(P)-binding domain"/>
    <property type="match status" value="1"/>
</dbReference>
<dbReference type="Pfam" id="PF07992">
    <property type="entry name" value="Pyr_redox_2"/>
    <property type="match status" value="1"/>
</dbReference>
<dbReference type="PRINTS" id="PR00368">
    <property type="entry name" value="FADPNR"/>
</dbReference>
<evidence type="ECO:0000259" key="3">
    <source>
        <dbReference type="Pfam" id="PF17806"/>
    </source>
</evidence>
<dbReference type="PIRSF" id="PIRSF037495">
    <property type="entry name" value="Opine_OX_OoxA/HcnB"/>
    <property type="match status" value="1"/>
</dbReference>
<comment type="caution">
    <text evidence="4">The sequence shown here is derived from an EMBL/GenBank/DDBJ whole genome shotgun (WGS) entry which is preliminary data.</text>
</comment>
<evidence type="ECO:0000256" key="1">
    <source>
        <dbReference type="ARBA" id="ARBA00023002"/>
    </source>
</evidence>
<feature type="domain" description="FAD/NAD(P)-binding" evidence="2">
    <location>
        <begin position="5"/>
        <end position="313"/>
    </location>
</feature>
<dbReference type="RefSeq" id="WP_235226323.1">
    <property type="nucleotide sequence ID" value="NZ_JAKGAQ010000003.1"/>
</dbReference>
<keyword evidence="1" id="KW-0560">Oxidoreductase</keyword>
<dbReference type="InterPro" id="IPR017224">
    <property type="entry name" value="Opine_Oxase_asu/HCN_bsu"/>
</dbReference>
<dbReference type="InterPro" id="IPR051691">
    <property type="entry name" value="Metab_Enz_Cyan_OpOx_G3PDH"/>
</dbReference>
<dbReference type="InterPro" id="IPR041854">
    <property type="entry name" value="BFD-like_2Fe2S-bd_dom_sf"/>
</dbReference>
<dbReference type="InterPro" id="IPR041117">
    <property type="entry name" value="SoxA_A3"/>
</dbReference>
<dbReference type="Proteomes" id="UP001200557">
    <property type="component" value="Unassembled WGS sequence"/>
</dbReference>
<protein>
    <submittedName>
        <fullName evidence="4">NAD(P)/FAD-dependent oxidoreductase</fullName>
    </submittedName>
</protein>
<accession>A0ABS9D062</accession>
<dbReference type="Gene3D" id="1.10.10.1100">
    <property type="entry name" value="BFD-like [2Fe-2S]-binding domain"/>
    <property type="match status" value="1"/>
</dbReference>
<evidence type="ECO:0000313" key="4">
    <source>
        <dbReference type="EMBL" id="MCF2871995.1"/>
    </source>
</evidence>
<gene>
    <name evidence="4" type="ORF">L0664_13035</name>
</gene>
<dbReference type="CDD" id="cd19946">
    <property type="entry name" value="GlpA-like_Fer2_BFD-like"/>
    <property type="match status" value="1"/>
</dbReference>
<name>A0ABS9D062_9RHOB</name>
<reference evidence="4 5" key="1">
    <citation type="submission" date="2022-01" db="EMBL/GenBank/DDBJ databases">
        <title>Octadecabacter sp. nov., isolated from a marine alga.</title>
        <authorList>
            <person name="Jin M.S."/>
            <person name="Kim H.M."/>
            <person name="Han D.M."/>
            <person name="Jung J.J."/>
            <person name="Jeon C.O."/>
        </authorList>
    </citation>
    <scope>NUCLEOTIDE SEQUENCE [LARGE SCALE GENOMIC DNA]</scope>
    <source>
        <strain evidence="4 5">G9-8</strain>
    </source>
</reference>
<dbReference type="Gene3D" id="3.50.50.60">
    <property type="entry name" value="FAD/NAD(P)-binding domain"/>
    <property type="match status" value="1"/>
</dbReference>
<dbReference type="InterPro" id="IPR036188">
    <property type="entry name" value="FAD/NAD-bd_sf"/>
</dbReference>
<dbReference type="InterPro" id="IPR023753">
    <property type="entry name" value="FAD/NAD-binding_dom"/>
</dbReference>
<evidence type="ECO:0000259" key="2">
    <source>
        <dbReference type="Pfam" id="PF07992"/>
    </source>
</evidence>
<dbReference type="Pfam" id="PF17806">
    <property type="entry name" value="SO_alpha_A3"/>
    <property type="match status" value="1"/>
</dbReference>
<proteinExistence type="predicted"/>
<organism evidence="4 5">
    <name type="scientific">Octadecabacter dasysiphoniae</name>
    <dbReference type="NCBI Taxonomy" id="2909341"/>
    <lineage>
        <taxon>Bacteria</taxon>
        <taxon>Pseudomonadati</taxon>
        <taxon>Pseudomonadota</taxon>
        <taxon>Alphaproteobacteria</taxon>
        <taxon>Rhodobacterales</taxon>
        <taxon>Roseobacteraceae</taxon>
        <taxon>Octadecabacter</taxon>
    </lineage>
</organism>
<dbReference type="PRINTS" id="PR00469">
    <property type="entry name" value="PNDRDTASEII"/>
</dbReference>
<feature type="domain" description="SoxA A3" evidence="3">
    <location>
        <begin position="376"/>
        <end position="454"/>
    </location>
</feature>
<dbReference type="PANTHER" id="PTHR42949">
    <property type="entry name" value="ANAEROBIC GLYCEROL-3-PHOSPHATE DEHYDROGENASE SUBUNIT B"/>
    <property type="match status" value="1"/>
</dbReference>
<evidence type="ECO:0000313" key="5">
    <source>
        <dbReference type="Proteomes" id="UP001200557"/>
    </source>
</evidence>
<dbReference type="PANTHER" id="PTHR42949:SF3">
    <property type="entry name" value="ANAEROBIC GLYCEROL-3-PHOSPHATE DEHYDROGENASE SUBUNIT B"/>
    <property type="match status" value="1"/>
</dbReference>
<dbReference type="EMBL" id="JAKGAQ010000003">
    <property type="protein sequence ID" value="MCF2871995.1"/>
    <property type="molecule type" value="Genomic_DNA"/>
</dbReference>
<sequence>MNDPFDIIVIGAGPAGISAALEADHHGATVCLLDEQASAGGQIYRNVSQSTSARTKVLGPDYLEGGKMVRDLEQSGVVHRTGVTVWKVGQDGSVAYSKEETAAQIKGRHIIIANGATERPTPLPGWTKAGAMTVGAAQILMKSAGIVPTDAVLIGSGPLLYLVAQQLVSAGAPPKAVIETQTKKDLLGATRHLVPALKGWKQLAKGLQLIAAIRMAGVPRFTAATNIAIHGEDKVDRVSFDANGKSHSIQTTSALLHQGVVPNTQITRSIGLKHVYNAQQHCFHPVTDAFGQSSNSVFSIAGDGAGIGGAKVAALSGKISALNAVCQIGIIPRGICETRAAPLLKKRSSELAIRPFLDAAYPPPTDVLRPADDTIICRCEEVTAGDIRRFASLGCKGPNQAKSFGRPGMGPCQGRYCGLTVTQILAHETNQSHDAVGAYRIRAPLKPITLKELASLETPKEPETAT</sequence>